<dbReference type="AlphaFoldDB" id="A0A7C4NT21"/>
<comment type="subcellular location">
    <subcellularLocation>
        <location evidence="10 11">Cytoplasm</location>
    </subcellularLocation>
</comment>
<protein>
    <recommendedName>
        <fullName evidence="10 11">UDP-N-acetylmuramoyl-tripeptide--D-alanyl-D-alanine ligase</fullName>
        <ecNumber evidence="10 11">6.3.2.10</ecNumber>
    </recommendedName>
    <alternativeName>
        <fullName evidence="10">D-alanyl-D-alanine-adding enzyme</fullName>
    </alternativeName>
</protein>
<evidence type="ECO:0000259" key="14">
    <source>
        <dbReference type="Pfam" id="PF08245"/>
    </source>
</evidence>
<dbReference type="InterPro" id="IPR035911">
    <property type="entry name" value="MurE/MurF_N"/>
</dbReference>
<evidence type="ECO:0000256" key="10">
    <source>
        <dbReference type="HAMAP-Rule" id="MF_02019"/>
    </source>
</evidence>
<keyword evidence="1 10" id="KW-0963">Cytoplasm</keyword>
<dbReference type="InterPro" id="IPR004101">
    <property type="entry name" value="Mur_ligase_C"/>
</dbReference>
<dbReference type="Pfam" id="PF02875">
    <property type="entry name" value="Mur_ligase_C"/>
    <property type="match status" value="1"/>
</dbReference>
<dbReference type="HAMAP" id="MF_02019">
    <property type="entry name" value="MurF"/>
    <property type="match status" value="1"/>
</dbReference>
<dbReference type="NCBIfam" id="TIGR01143">
    <property type="entry name" value="murF"/>
    <property type="match status" value="1"/>
</dbReference>
<name>A0A7C4NT21_9BACT</name>
<evidence type="ECO:0000256" key="1">
    <source>
        <dbReference type="ARBA" id="ARBA00022490"/>
    </source>
</evidence>
<dbReference type="PANTHER" id="PTHR43024:SF1">
    <property type="entry name" value="UDP-N-ACETYLMURAMOYL-TRIPEPTIDE--D-ALANYL-D-ALANINE LIGASE"/>
    <property type="match status" value="1"/>
</dbReference>
<evidence type="ECO:0000256" key="6">
    <source>
        <dbReference type="ARBA" id="ARBA00022960"/>
    </source>
</evidence>
<dbReference type="GO" id="GO:0005524">
    <property type="term" value="F:ATP binding"/>
    <property type="evidence" value="ECO:0007669"/>
    <property type="project" value="UniProtKB-UniRule"/>
</dbReference>
<dbReference type="SUPFAM" id="SSF53244">
    <property type="entry name" value="MurD-like peptide ligases, peptide-binding domain"/>
    <property type="match status" value="1"/>
</dbReference>
<keyword evidence="8 10" id="KW-0131">Cell cycle</keyword>
<comment type="pathway">
    <text evidence="10 11">Cell wall biogenesis; peptidoglycan biosynthesis.</text>
</comment>
<evidence type="ECO:0000256" key="4">
    <source>
        <dbReference type="ARBA" id="ARBA00022741"/>
    </source>
</evidence>
<comment type="caution">
    <text evidence="15">The sequence shown here is derived from an EMBL/GenBank/DDBJ whole genome shotgun (WGS) entry which is preliminary data.</text>
</comment>
<dbReference type="SUPFAM" id="SSF63418">
    <property type="entry name" value="MurE/MurF N-terminal domain"/>
    <property type="match status" value="1"/>
</dbReference>
<dbReference type="UniPathway" id="UPA00219"/>
<dbReference type="Gene3D" id="3.90.190.20">
    <property type="entry name" value="Mur ligase, C-terminal domain"/>
    <property type="match status" value="1"/>
</dbReference>
<comment type="function">
    <text evidence="10 11">Involved in cell wall formation. Catalyzes the final step in the synthesis of UDP-N-acetylmuramoyl-pentapeptide, the precursor of murein.</text>
</comment>
<dbReference type="GO" id="GO:0005737">
    <property type="term" value="C:cytoplasm"/>
    <property type="evidence" value="ECO:0007669"/>
    <property type="project" value="UniProtKB-SubCell"/>
</dbReference>
<keyword evidence="5 10" id="KW-0067">ATP-binding</keyword>
<keyword evidence="9 10" id="KW-0961">Cell wall biogenesis/degradation</keyword>
<feature type="domain" description="Mur ligase central" evidence="14">
    <location>
        <begin position="118"/>
        <end position="304"/>
    </location>
</feature>
<dbReference type="InterPro" id="IPR005863">
    <property type="entry name" value="UDP-N-AcMur_synth"/>
</dbReference>
<evidence type="ECO:0000256" key="3">
    <source>
        <dbReference type="ARBA" id="ARBA00022618"/>
    </source>
</evidence>
<dbReference type="Pfam" id="PF08245">
    <property type="entry name" value="Mur_ligase_M"/>
    <property type="match status" value="1"/>
</dbReference>
<keyword evidence="4 10" id="KW-0547">Nucleotide-binding</keyword>
<dbReference type="Gene3D" id="3.40.1190.10">
    <property type="entry name" value="Mur-like, catalytic domain"/>
    <property type="match status" value="1"/>
</dbReference>
<keyword evidence="2 10" id="KW-0436">Ligase</keyword>
<evidence type="ECO:0000256" key="11">
    <source>
        <dbReference type="RuleBase" id="RU004136"/>
    </source>
</evidence>
<evidence type="ECO:0000256" key="9">
    <source>
        <dbReference type="ARBA" id="ARBA00023316"/>
    </source>
</evidence>
<dbReference type="GO" id="GO:0009252">
    <property type="term" value="P:peptidoglycan biosynthetic process"/>
    <property type="evidence" value="ECO:0007669"/>
    <property type="project" value="UniProtKB-UniRule"/>
</dbReference>
<dbReference type="PANTHER" id="PTHR43024">
    <property type="entry name" value="UDP-N-ACETYLMURAMOYL-TRIPEPTIDE--D-ALANYL-D-ALANINE LIGASE"/>
    <property type="match status" value="1"/>
</dbReference>
<dbReference type="GO" id="GO:0051301">
    <property type="term" value="P:cell division"/>
    <property type="evidence" value="ECO:0007669"/>
    <property type="project" value="UniProtKB-KW"/>
</dbReference>
<evidence type="ECO:0000256" key="8">
    <source>
        <dbReference type="ARBA" id="ARBA00023306"/>
    </source>
</evidence>
<dbReference type="GO" id="GO:0071555">
    <property type="term" value="P:cell wall organization"/>
    <property type="evidence" value="ECO:0007669"/>
    <property type="project" value="UniProtKB-KW"/>
</dbReference>
<dbReference type="InterPro" id="IPR000713">
    <property type="entry name" value="Mur_ligase_N"/>
</dbReference>
<sequence>MNVEINLSTEDIIKATSGILINGDMGIWFKGVSTDTRVIKPGYLFFALKGEKFDGHEFYKDAIEKGAKGLVISRFPKGFKIEEIPKTISVILVKDTLKALGDLASFWRGKLNSIFVAITGSCGKTTTKELSYNIISKFFKTSKNQGNYNNLIGVPLTLLSIKEDTEVVVLELGTNQKGEIERLSQIVKPHISVITSIYPAHLEGLNSIEGVLEEKISLFKNTNKDGILIYNFDQEILRKGVETFSQNKLSFGFDENADLSIKNLVFSENKIQGEIIFKKSFYPLEIENIGKYNLLNLLASLCVAISLKLDLKEIVPLIGKEIPLYKRFKIFEKENLLIIDDTYNANPGSVKAALEFLKEISKDYEKKIVILGDMKELGKDSEKFHKKIGGLVAKVADFAIFIGEMAKSYEEGFKRETQNKNCEIFNSVEEFLEKIPFKKFKEEKARTIILVKGSRALRMERVVEKLYEELS</sequence>
<evidence type="ECO:0000256" key="7">
    <source>
        <dbReference type="ARBA" id="ARBA00022984"/>
    </source>
</evidence>
<dbReference type="GO" id="GO:0008360">
    <property type="term" value="P:regulation of cell shape"/>
    <property type="evidence" value="ECO:0007669"/>
    <property type="project" value="UniProtKB-KW"/>
</dbReference>
<accession>A0A7C4NT21</accession>
<feature type="domain" description="Mur ligase N-terminal catalytic" evidence="12">
    <location>
        <begin position="30"/>
        <end position="106"/>
    </location>
</feature>
<feature type="binding site" evidence="10">
    <location>
        <begin position="120"/>
        <end position="126"/>
    </location>
    <ligand>
        <name>ATP</name>
        <dbReference type="ChEBI" id="CHEBI:30616"/>
    </ligand>
</feature>
<dbReference type="GO" id="GO:0047480">
    <property type="term" value="F:UDP-N-acetylmuramoyl-tripeptide-D-alanyl-D-alanine ligase activity"/>
    <property type="evidence" value="ECO:0007669"/>
    <property type="project" value="UniProtKB-UniRule"/>
</dbReference>
<evidence type="ECO:0000313" key="15">
    <source>
        <dbReference type="EMBL" id="HGQ86320.1"/>
    </source>
</evidence>
<feature type="domain" description="Mur ligase C-terminal" evidence="13">
    <location>
        <begin position="327"/>
        <end position="455"/>
    </location>
</feature>
<dbReference type="InterPro" id="IPR013221">
    <property type="entry name" value="Mur_ligase_cen"/>
</dbReference>
<evidence type="ECO:0000256" key="2">
    <source>
        <dbReference type="ARBA" id="ARBA00022598"/>
    </source>
</evidence>
<dbReference type="EC" id="6.3.2.10" evidence="10 11"/>
<dbReference type="InterPro" id="IPR036615">
    <property type="entry name" value="Mur_ligase_C_dom_sf"/>
</dbReference>
<dbReference type="SUPFAM" id="SSF53623">
    <property type="entry name" value="MurD-like peptide ligases, catalytic domain"/>
    <property type="match status" value="1"/>
</dbReference>
<comment type="catalytic activity">
    <reaction evidence="10 11">
        <text>D-alanyl-D-alanine + UDP-N-acetyl-alpha-D-muramoyl-L-alanyl-gamma-D-glutamyl-meso-2,6-diaminopimelate + ATP = UDP-N-acetyl-alpha-D-muramoyl-L-alanyl-gamma-D-glutamyl-meso-2,6-diaminopimeloyl-D-alanyl-D-alanine + ADP + phosphate + H(+)</text>
        <dbReference type="Rhea" id="RHEA:28374"/>
        <dbReference type="ChEBI" id="CHEBI:15378"/>
        <dbReference type="ChEBI" id="CHEBI:30616"/>
        <dbReference type="ChEBI" id="CHEBI:43474"/>
        <dbReference type="ChEBI" id="CHEBI:57822"/>
        <dbReference type="ChEBI" id="CHEBI:61386"/>
        <dbReference type="ChEBI" id="CHEBI:83905"/>
        <dbReference type="ChEBI" id="CHEBI:456216"/>
        <dbReference type="EC" id="6.3.2.10"/>
    </reaction>
</comment>
<keyword evidence="3 10" id="KW-0132">Cell division</keyword>
<dbReference type="Gene3D" id="3.40.1390.10">
    <property type="entry name" value="MurE/MurF, N-terminal domain"/>
    <property type="match status" value="1"/>
</dbReference>
<evidence type="ECO:0000259" key="13">
    <source>
        <dbReference type="Pfam" id="PF02875"/>
    </source>
</evidence>
<keyword evidence="7 10" id="KW-0573">Peptidoglycan synthesis</keyword>
<gene>
    <name evidence="10" type="primary">murF</name>
    <name evidence="15" type="ORF">ENT66_08660</name>
</gene>
<dbReference type="EMBL" id="DSZN01000134">
    <property type="protein sequence ID" value="HGQ86320.1"/>
    <property type="molecule type" value="Genomic_DNA"/>
</dbReference>
<comment type="similarity">
    <text evidence="10">Belongs to the MurCDEF family. MurF subfamily.</text>
</comment>
<reference evidence="15" key="1">
    <citation type="journal article" date="2020" name="mSystems">
        <title>Genome- and Community-Level Interaction Insights into Carbon Utilization and Element Cycling Functions of Hydrothermarchaeota in Hydrothermal Sediment.</title>
        <authorList>
            <person name="Zhou Z."/>
            <person name="Liu Y."/>
            <person name="Xu W."/>
            <person name="Pan J."/>
            <person name="Luo Z.H."/>
            <person name="Li M."/>
        </authorList>
    </citation>
    <scope>NUCLEOTIDE SEQUENCE [LARGE SCALE GENOMIC DNA]</scope>
    <source>
        <strain evidence="15">SpSt-6</strain>
    </source>
</reference>
<organism evidence="15">
    <name type="scientific">Thermodesulfobacterium geofontis</name>
    <dbReference type="NCBI Taxonomy" id="1295609"/>
    <lineage>
        <taxon>Bacteria</taxon>
        <taxon>Pseudomonadati</taxon>
        <taxon>Thermodesulfobacteriota</taxon>
        <taxon>Thermodesulfobacteria</taxon>
        <taxon>Thermodesulfobacteriales</taxon>
        <taxon>Thermodesulfobacteriaceae</taxon>
        <taxon>Thermodesulfobacterium</taxon>
    </lineage>
</organism>
<dbReference type="InterPro" id="IPR051046">
    <property type="entry name" value="MurCDEF_CellWall_CoF430Synth"/>
</dbReference>
<keyword evidence="6 10" id="KW-0133">Cell shape</keyword>
<evidence type="ECO:0000259" key="12">
    <source>
        <dbReference type="Pfam" id="PF01225"/>
    </source>
</evidence>
<dbReference type="InterPro" id="IPR036565">
    <property type="entry name" value="Mur-like_cat_sf"/>
</dbReference>
<evidence type="ECO:0000256" key="5">
    <source>
        <dbReference type="ARBA" id="ARBA00022840"/>
    </source>
</evidence>
<proteinExistence type="inferred from homology"/>
<dbReference type="Pfam" id="PF01225">
    <property type="entry name" value="Mur_ligase"/>
    <property type="match status" value="1"/>
</dbReference>